<dbReference type="Proteomes" id="UP000821853">
    <property type="component" value="Chromosome 3"/>
</dbReference>
<keyword evidence="2" id="KW-1185">Reference proteome</keyword>
<gene>
    <name evidence="1" type="ORF">HPB48_008824</name>
</gene>
<proteinExistence type="predicted"/>
<reference evidence="1 2" key="1">
    <citation type="journal article" date="2020" name="Cell">
        <title>Large-Scale Comparative Analyses of Tick Genomes Elucidate Their Genetic Diversity and Vector Capacities.</title>
        <authorList>
            <consortium name="Tick Genome and Microbiome Consortium (TIGMIC)"/>
            <person name="Jia N."/>
            <person name="Wang J."/>
            <person name="Shi W."/>
            <person name="Du L."/>
            <person name="Sun Y."/>
            <person name="Zhan W."/>
            <person name="Jiang J.F."/>
            <person name="Wang Q."/>
            <person name="Zhang B."/>
            <person name="Ji P."/>
            <person name="Bell-Sakyi L."/>
            <person name="Cui X.M."/>
            <person name="Yuan T.T."/>
            <person name="Jiang B.G."/>
            <person name="Yang W.F."/>
            <person name="Lam T.T."/>
            <person name="Chang Q.C."/>
            <person name="Ding S.J."/>
            <person name="Wang X.J."/>
            <person name="Zhu J.G."/>
            <person name="Ruan X.D."/>
            <person name="Zhao L."/>
            <person name="Wei J.T."/>
            <person name="Ye R.Z."/>
            <person name="Que T.C."/>
            <person name="Du C.H."/>
            <person name="Zhou Y.H."/>
            <person name="Cheng J.X."/>
            <person name="Dai P.F."/>
            <person name="Guo W.B."/>
            <person name="Han X.H."/>
            <person name="Huang E.J."/>
            <person name="Li L.F."/>
            <person name="Wei W."/>
            <person name="Gao Y.C."/>
            <person name="Liu J.Z."/>
            <person name="Shao H.Z."/>
            <person name="Wang X."/>
            <person name="Wang C.C."/>
            <person name="Yang T.C."/>
            <person name="Huo Q.B."/>
            <person name="Li W."/>
            <person name="Chen H.Y."/>
            <person name="Chen S.E."/>
            <person name="Zhou L.G."/>
            <person name="Ni X.B."/>
            <person name="Tian J.H."/>
            <person name="Sheng Y."/>
            <person name="Liu T."/>
            <person name="Pan Y.S."/>
            <person name="Xia L.Y."/>
            <person name="Li J."/>
            <person name="Zhao F."/>
            <person name="Cao W.C."/>
        </authorList>
    </citation>
    <scope>NUCLEOTIDE SEQUENCE [LARGE SCALE GENOMIC DNA]</scope>
    <source>
        <strain evidence="1">HaeL-2018</strain>
    </source>
</reference>
<dbReference type="OrthoDB" id="6425443at2759"/>
<dbReference type="EMBL" id="JABSTR010000005">
    <property type="protein sequence ID" value="KAH9371651.1"/>
    <property type="molecule type" value="Genomic_DNA"/>
</dbReference>
<organism evidence="1 2">
    <name type="scientific">Haemaphysalis longicornis</name>
    <name type="common">Bush tick</name>
    <dbReference type="NCBI Taxonomy" id="44386"/>
    <lineage>
        <taxon>Eukaryota</taxon>
        <taxon>Metazoa</taxon>
        <taxon>Ecdysozoa</taxon>
        <taxon>Arthropoda</taxon>
        <taxon>Chelicerata</taxon>
        <taxon>Arachnida</taxon>
        <taxon>Acari</taxon>
        <taxon>Parasitiformes</taxon>
        <taxon>Ixodida</taxon>
        <taxon>Ixodoidea</taxon>
        <taxon>Ixodidae</taxon>
        <taxon>Haemaphysalinae</taxon>
        <taxon>Haemaphysalis</taxon>
    </lineage>
</organism>
<name>A0A9J6G8Z0_HAELO</name>
<accession>A0A9J6G8Z0</accession>
<sequence>MAERYWLAANQKEAFGYDISNLLSQRPLFKNSPVSLFNPYIEGEVLMKVGGTLQFSLNIK</sequence>
<evidence type="ECO:0000313" key="1">
    <source>
        <dbReference type="EMBL" id="KAH9371651.1"/>
    </source>
</evidence>
<dbReference type="VEuPathDB" id="VectorBase:HLOH_057009"/>
<protein>
    <submittedName>
        <fullName evidence="1">Uncharacterized protein</fullName>
    </submittedName>
</protein>
<evidence type="ECO:0000313" key="2">
    <source>
        <dbReference type="Proteomes" id="UP000821853"/>
    </source>
</evidence>
<dbReference type="AlphaFoldDB" id="A0A9J6G8Z0"/>
<comment type="caution">
    <text evidence="1">The sequence shown here is derived from an EMBL/GenBank/DDBJ whole genome shotgun (WGS) entry which is preliminary data.</text>
</comment>